<protein>
    <submittedName>
        <fullName evidence="2">DUF433 domain-containing protein</fullName>
    </submittedName>
</protein>
<dbReference type="AlphaFoldDB" id="A0A5R8PBY4"/>
<evidence type="ECO:0000313" key="3">
    <source>
        <dbReference type="Proteomes" id="UP000308349"/>
    </source>
</evidence>
<dbReference type="InterPro" id="IPR007367">
    <property type="entry name" value="DUF433"/>
</dbReference>
<dbReference type="EMBL" id="VBUU01000018">
    <property type="protein sequence ID" value="TLG07791.1"/>
    <property type="molecule type" value="Genomic_DNA"/>
</dbReference>
<sequence>MSHLDRITSDPEICHGKPVVRGLRYPIDMLLGLLASGMATEEILDDYPDLQFEDILGVLEYAARGDHAADDHDRRRNDARDTPGQADQGTE</sequence>
<organism evidence="2 3">
    <name type="scientific">Nocardia cyriacigeorgica</name>
    <dbReference type="NCBI Taxonomy" id="135487"/>
    <lineage>
        <taxon>Bacteria</taxon>
        <taxon>Bacillati</taxon>
        <taxon>Actinomycetota</taxon>
        <taxon>Actinomycetes</taxon>
        <taxon>Mycobacteriales</taxon>
        <taxon>Nocardiaceae</taxon>
        <taxon>Nocardia</taxon>
    </lineage>
</organism>
<evidence type="ECO:0000313" key="2">
    <source>
        <dbReference type="EMBL" id="TLG07791.1"/>
    </source>
</evidence>
<dbReference type="RefSeq" id="WP_138457077.1">
    <property type="nucleotide sequence ID" value="NZ_VBUU01000018.1"/>
</dbReference>
<reference evidence="2 3" key="1">
    <citation type="submission" date="2019-05" db="EMBL/GenBank/DDBJ databases">
        <title>Genomes sequences of two Nocardia cyriacigeorgica environmental isolates, type strains Nocardia asteroides ATCC 19247 and Nocardia cyriacigeorgica DSM 44484.</title>
        <authorList>
            <person name="Vautrin F."/>
            <person name="Bergeron E."/>
            <person name="Dubost A."/>
            <person name="Abrouk D."/>
            <person name="Rodriguez Nava V."/>
            <person name="Pujic P."/>
        </authorList>
    </citation>
    <scope>NUCLEOTIDE SEQUENCE [LARGE SCALE GENOMIC DNA]</scope>
    <source>
        <strain evidence="2 3">EML 1456</strain>
    </source>
</reference>
<feature type="region of interest" description="Disordered" evidence="1">
    <location>
        <begin position="66"/>
        <end position="91"/>
    </location>
</feature>
<dbReference type="OrthoDB" id="200074at2"/>
<dbReference type="InterPro" id="IPR009057">
    <property type="entry name" value="Homeodomain-like_sf"/>
</dbReference>
<dbReference type="SUPFAM" id="SSF46689">
    <property type="entry name" value="Homeodomain-like"/>
    <property type="match status" value="1"/>
</dbReference>
<dbReference type="Gene3D" id="1.10.10.10">
    <property type="entry name" value="Winged helix-like DNA-binding domain superfamily/Winged helix DNA-binding domain"/>
    <property type="match status" value="1"/>
</dbReference>
<name>A0A5R8PBY4_9NOCA</name>
<evidence type="ECO:0000256" key="1">
    <source>
        <dbReference type="SAM" id="MobiDB-lite"/>
    </source>
</evidence>
<comment type="caution">
    <text evidence="2">The sequence shown here is derived from an EMBL/GenBank/DDBJ whole genome shotgun (WGS) entry which is preliminary data.</text>
</comment>
<accession>A0A5R8PBY4</accession>
<proteinExistence type="predicted"/>
<gene>
    <name evidence="2" type="ORF">FEK35_17540</name>
</gene>
<dbReference type="PANTHER" id="PTHR34849">
    <property type="entry name" value="SSL5025 PROTEIN"/>
    <property type="match status" value="1"/>
</dbReference>
<dbReference type="Pfam" id="PF04255">
    <property type="entry name" value="DUF433"/>
    <property type="match status" value="1"/>
</dbReference>
<dbReference type="Proteomes" id="UP000308349">
    <property type="component" value="Unassembled WGS sequence"/>
</dbReference>
<dbReference type="PANTHER" id="PTHR34849:SF3">
    <property type="entry name" value="SSR2962 PROTEIN"/>
    <property type="match status" value="1"/>
</dbReference>
<dbReference type="InterPro" id="IPR036388">
    <property type="entry name" value="WH-like_DNA-bd_sf"/>
</dbReference>
<feature type="compositionally biased region" description="Basic and acidic residues" evidence="1">
    <location>
        <begin position="66"/>
        <end position="81"/>
    </location>
</feature>